<comment type="caution">
    <text evidence="14">The sequence shown here is derived from an EMBL/GenBank/DDBJ whole genome shotgun (WGS) entry which is preliminary data.</text>
</comment>
<dbReference type="InterPro" id="IPR000212">
    <property type="entry name" value="DNA_helicase_UvrD/REP"/>
</dbReference>
<evidence type="ECO:0000256" key="4">
    <source>
        <dbReference type="ARBA" id="ARBA00022806"/>
    </source>
</evidence>
<dbReference type="CDD" id="cd17932">
    <property type="entry name" value="DEXQc_UvrD"/>
    <property type="match status" value="1"/>
</dbReference>
<dbReference type="InterPro" id="IPR014017">
    <property type="entry name" value="DNA_helicase_UvrD-like_C"/>
</dbReference>
<comment type="similarity">
    <text evidence="1">Belongs to the helicase family. UvrD subfamily.</text>
</comment>
<dbReference type="AlphaFoldDB" id="A0A921KK72"/>
<dbReference type="PROSITE" id="PS51198">
    <property type="entry name" value="UVRD_HELICASE_ATP_BIND"/>
    <property type="match status" value="1"/>
</dbReference>
<dbReference type="Gene3D" id="1.10.10.160">
    <property type="match status" value="1"/>
</dbReference>
<evidence type="ECO:0000256" key="2">
    <source>
        <dbReference type="ARBA" id="ARBA00022741"/>
    </source>
</evidence>
<dbReference type="InterPro" id="IPR014016">
    <property type="entry name" value="UvrD-like_ATP-bd"/>
</dbReference>
<keyword evidence="4 11" id="KW-0347">Helicase</keyword>
<feature type="binding site" evidence="11">
    <location>
        <begin position="24"/>
        <end position="31"/>
    </location>
    <ligand>
        <name>ATP</name>
        <dbReference type="ChEBI" id="CHEBI:30616"/>
    </ligand>
</feature>
<dbReference type="PROSITE" id="PS51217">
    <property type="entry name" value="UVRD_HELICASE_CTER"/>
    <property type="match status" value="1"/>
</dbReference>
<dbReference type="GO" id="GO:0000725">
    <property type="term" value="P:recombinational repair"/>
    <property type="evidence" value="ECO:0007669"/>
    <property type="project" value="TreeGrafter"/>
</dbReference>
<evidence type="ECO:0000256" key="5">
    <source>
        <dbReference type="ARBA" id="ARBA00022840"/>
    </source>
</evidence>
<evidence type="ECO:0000256" key="3">
    <source>
        <dbReference type="ARBA" id="ARBA00022801"/>
    </source>
</evidence>
<dbReference type="Pfam" id="PF13361">
    <property type="entry name" value="UvrD_C"/>
    <property type="match status" value="1"/>
</dbReference>
<comment type="catalytic activity">
    <reaction evidence="10">
        <text>ATP + H2O = ADP + phosphate + H(+)</text>
        <dbReference type="Rhea" id="RHEA:13065"/>
        <dbReference type="ChEBI" id="CHEBI:15377"/>
        <dbReference type="ChEBI" id="CHEBI:15378"/>
        <dbReference type="ChEBI" id="CHEBI:30616"/>
        <dbReference type="ChEBI" id="CHEBI:43474"/>
        <dbReference type="ChEBI" id="CHEBI:456216"/>
        <dbReference type="EC" id="5.6.2.4"/>
    </reaction>
</comment>
<protein>
    <recommendedName>
        <fullName evidence="9">DNA 3'-5' helicase</fullName>
        <ecNumber evidence="9">5.6.2.4</ecNumber>
    </recommendedName>
</protein>
<feature type="domain" description="UvrD-like helicase ATP-binding" evidence="12">
    <location>
        <begin position="3"/>
        <end position="287"/>
    </location>
</feature>
<dbReference type="Proteomes" id="UP000749320">
    <property type="component" value="Unassembled WGS sequence"/>
</dbReference>
<keyword evidence="7" id="KW-0413">Isomerase</keyword>
<evidence type="ECO:0000256" key="8">
    <source>
        <dbReference type="ARBA" id="ARBA00034617"/>
    </source>
</evidence>
<keyword evidence="5 11" id="KW-0067">ATP-binding</keyword>
<dbReference type="PANTHER" id="PTHR11070:SF2">
    <property type="entry name" value="ATP-DEPENDENT DNA HELICASE SRS2"/>
    <property type="match status" value="1"/>
</dbReference>
<dbReference type="GO" id="GO:0003677">
    <property type="term" value="F:DNA binding"/>
    <property type="evidence" value="ECO:0007669"/>
    <property type="project" value="UniProtKB-KW"/>
</dbReference>
<comment type="catalytic activity">
    <reaction evidence="8">
        <text>Couples ATP hydrolysis with the unwinding of duplex DNA by translocating in the 3'-5' direction.</text>
        <dbReference type="EC" id="5.6.2.4"/>
    </reaction>
</comment>
<evidence type="ECO:0000256" key="1">
    <source>
        <dbReference type="ARBA" id="ARBA00009922"/>
    </source>
</evidence>
<name>A0A921KK72_9FIRM</name>
<evidence type="ECO:0000313" key="14">
    <source>
        <dbReference type="EMBL" id="HJF41410.1"/>
    </source>
</evidence>
<evidence type="ECO:0000256" key="11">
    <source>
        <dbReference type="PROSITE-ProRule" id="PRU00560"/>
    </source>
</evidence>
<evidence type="ECO:0000256" key="10">
    <source>
        <dbReference type="ARBA" id="ARBA00048988"/>
    </source>
</evidence>
<dbReference type="Pfam" id="PF00580">
    <property type="entry name" value="UvrD-helicase"/>
    <property type="match status" value="1"/>
</dbReference>
<dbReference type="GO" id="GO:0016787">
    <property type="term" value="F:hydrolase activity"/>
    <property type="evidence" value="ECO:0007669"/>
    <property type="project" value="UniProtKB-UniRule"/>
</dbReference>
<reference evidence="14" key="1">
    <citation type="journal article" date="2021" name="PeerJ">
        <title>Extensive microbial diversity within the chicken gut microbiome revealed by metagenomics and culture.</title>
        <authorList>
            <person name="Gilroy R."/>
            <person name="Ravi A."/>
            <person name="Getino M."/>
            <person name="Pursley I."/>
            <person name="Horton D.L."/>
            <person name="Alikhan N.F."/>
            <person name="Baker D."/>
            <person name="Gharbi K."/>
            <person name="Hall N."/>
            <person name="Watson M."/>
            <person name="Adriaenssens E.M."/>
            <person name="Foster-Nyarko E."/>
            <person name="Jarju S."/>
            <person name="Secka A."/>
            <person name="Antonio M."/>
            <person name="Oren A."/>
            <person name="Chaudhuri R.R."/>
            <person name="La Ragione R."/>
            <person name="Hildebrand F."/>
            <person name="Pallen M.J."/>
        </authorList>
    </citation>
    <scope>NUCLEOTIDE SEQUENCE</scope>
    <source>
        <strain evidence="14">CHK193-16274</strain>
    </source>
</reference>
<reference evidence="14" key="2">
    <citation type="submission" date="2021-09" db="EMBL/GenBank/DDBJ databases">
        <authorList>
            <person name="Gilroy R."/>
        </authorList>
    </citation>
    <scope>NUCLEOTIDE SEQUENCE</scope>
    <source>
        <strain evidence="14">CHK193-16274</strain>
    </source>
</reference>
<evidence type="ECO:0000313" key="15">
    <source>
        <dbReference type="Proteomes" id="UP000749320"/>
    </source>
</evidence>
<evidence type="ECO:0000259" key="12">
    <source>
        <dbReference type="PROSITE" id="PS51198"/>
    </source>
</evidence>
<dbReference type="EMBL" id="DYWV01000370">
    <property type="protein sequence ID" value="HJF41410.1"/>
    <property type="molecule type" value="Genomic_DNA"/>
</dbReference>
<dbReference type="InterPro" id="IPR013986">
    <property type="entry name" value="DExx_box_DNA_helicase_dom_sf"/>
</dbReference>
<evidence type="ECO:0000256" key="7">
    <source>
        <dbReference type="ARBA" id="ARBA00023235"/>
    </source>
</evidence>
<sequence length="634" mass="73301">MEKHYTDSQKRAIKWDDGPVVVLAGPGSGKTAVLTDRIRRILKESADESFRILALTFTNKAAQEMSERILDGVDDVDHRLYVGTFHSFCSEVLRNHGSYVGVKSDFDIYSSNDDLNDVIEDICHDYKEIDADFPSEDLKLLNMIKYFERKLCFSSDDVEASMPCTEYSNAYKWIYMEYLQRMLKSSTLDFDMLIMLTYRLFKSKPAIARVYAKTYRYVNVDEFQDTNYGQYMVLTSMCGSTNNNIFIVADDDQVIYGWNGADHRRISQFKEMYKAELIQLNQNFRCPKEVISAANNLISHNSGREKNKKPLEAMKVISDNNPHIYCNEFEDEKAEAHAVPSIINRIISDNPGETVCVLARTNRLLELSFQETKNAGIECEKSKRKSDFETPYVLWMFLALKLANHRTDKRILKEIVGVLSGGLGFDVDEEEVILESDLTDGDLLKALRTKCEGMFGDDRFEKSFSLNLVEGKSFINFIADAFKWAESQIDKIDNAANKEQALQNYEIERKVWIDFQRHLGYNYNLDEMLLSTYIQEFSMVSKEEEPRVDAVQFLTIHASKGKEFDHVILTGMVNDELPSFQSLKKGLQSSEMEEERRNCFVAITRAKKVLYLTYAKNYFGWRKERSLFLDEMFS</sequence>
<organism evidence="14 15">
    <name type="scientific">Thomasclavelia spiroformis</name>
    <dbReference type="NCBI Taxonomy" id="29348"/>
    <lineage>
        <taxon>Bacteria</taxon>
        <taxon>Bacillati</taxon>
        <taxon>Bacillota</taxon>
        <taxon>Erysipelotrichia</taxon>
        <taxon>Erysipelotrichales</taxon>
        <taxon>Coprobacillaceae</taxon>
        <taxon>Thomasclavelia</taxon>
    </lineage>
</organism>
<keyword evidence="6" id="KW-0238">DNA-binding</keyword>
<evidence type="ECO:0000256" key="6">
    <source>
        <dbReference type="ARBA" id="ARBA00023125"/>
    </source>
</evidence>
<dbReference type="GO" id="GO:0005524">
    <property type="term" value="F:ATP binding"/>
    <property type="evidence" value="ECO:0007669"/>
    <property type="project" value="UniProtKB-UniRule"/>
</dbReference>
<dbReference type="Gene3D" id="1.10.486.10">
    <property type="entry name" value="PCRA, domain 4"/>
    <property type="match status" value="1"/>
</dbReference>
<dbReference type="InterPro" id="IPR027417">
    <property type="entry name" value="P-loop_NTPase"/>
</dbReference>
<proteinExistence type="inferred from homology"/>
<keyword evidence="2 11" id="KW-0547">Nucleotide-binding</keyword>
<dbReference type="GO" id="GO:0043138">
    <property type="term" value="F:3'-5' DNA helicase activity"/>
    <property type="evidence" value="ECO:0007669"/>
    <property type="project" value="UniProtKB-EC"/>
</dbReference>
<dbReference type="RefSeq" id="WP_346698583.1">
    <property type="nucleotide sequence ID" value="NZ_CAWUZP010000156.1"/>
</dbReference>
<dbReference type="PANTHER" id="PTHR11070">
    <property type="entry name" value="UVRD / RECB / PCRA DNA HELICASE FAMILY MEMBER"/>
    <property type="match status" value="1"/>
</dbReference>
<feature type="domain" description="UvrD-like helicase C-terminal" evidence="13">
    <location>
        <begin position="288"/>
        <end position="561"/>
    </location>
</feature>
<dbReference type="SUPFAM" id="SSF52540">
    <property type="entry name" value="P-loop containing nucleoside triphosphate hydrolases"/>
    <property type="match status" value="1"/>
</dbReference>
<accession>A0A921KK72</accession>
<evidence type="ECO:0000259" key="13">
    <source>
        <dbReference type="PROSITE" id="PS51217"/>
    </source>
</evidence>
<dbReference type="Gene3D" id="3.40.50.300">
    <property type="entry name" value="P-loop containing nucleotide triphosphate hydrolases"/>
    <property type="match status" value="2"/>
</dbReference>
<dbReference type="EC" id="5.6.2.4" evidence="9"/>
<evidence type="ECO:0000256" key="9">
    <source>
        <dbReference type="ARBA" id="ARBA00034808"/>
    </source>
</evidence>
<gene>
    <name evidence="14" type="ORF">K8V91_10850</name>
</gene>
<keyword evidence="3 11" id="KW-0378">Hydrolase</keyword>